<reference evidence="1 2" key="1">
    <citation type="journal article" date="2015" name="Genome Biol.">
        <title>Comparative genomics of Steinernema reveals deeply conserved gene regulatory networks.</title>
        <authorList>
            <person name="Dillman A.R."/>
            <person name="Macchietto M."/>
            <person name="Porter C.F."/>
            <person name="Rogers A."/>
            <person name="Williams B."/>
            <person name="Antoshechkin I."/>
            <person name="Lee M.M."/>
            <person name="Goodwin Z."/>
            <person name="Lu X."/>
            <person name="Lewis E.E."/>
            <person name="Goodrich-Blair H."/>
            <person name="Stock S.P."/>
            <person name="Adams B.J."/>
            <person name="Sternberg P.W."/>
            <person name="Mortazavi A."/>
        </authorList>
    </citation>
    <scope>NUCLEOTIDE SEQUENCE [LARGE SCALE GENOMIC DNA]</scope>
    <source>
        <strain evidence="1 2">ALL</strain>
    </source>
</reference>
<dbReference type="AlphaFoldDB" id="A0A4U8UX23"/>
<accession>A0A4U8UX23</accession>
<dbReference type="EMBL" id="AZBU02000001">
    <property type="protein sequence ID" value="TMS37379.1"/>
    <property type="molecule type" value="Genomic_DNA"/>
</dbReference>
<proteinExistence type="predicted"/>
<evidence type="ECO:0000313" key="2">
    <source>
        <dbReference type="Proteomes" id="UP000298663"/>
    </source>
</evidence>
<dbReference type="Proteomes" id="UP000298663">
    <property type="component" value="Unassembled WGS sequence"/>
</dbReference>
<comment type="caution">
    <text evidence="1">The sequence shown here is derived from an EMBL/GenBank/DDBJ whole genome shotgun (WGS) entry which is preliminary data.</text>
</comment>
<organism evidence="1 2">
    <name type="scientific">Steinernema carpocapsae</name>
    <name type="common">Entomopathogenic nematode</name>
    <dbReference type="NCBI Taxonomy" id="34508"/>
    <lineage>
        <taxon>Eukaryota</taxon>
        <taxon>Metazoa</taxon>
        <taxon>Ecdysozoa</taxon>
        <taxon>Nematoda</taxon>
        <taxon>Chromadorea</taxon>
        <taxon>Rhabditida</taxon>
        <taxon>Tylenchina</taxon>
        <taxon>Panagrolaimomorpha</taxon>
        <taxon>Strongyloidoidea</taxon>
        <taxon>Steinernematidae</taxon>
        <taxon>Steinernema</taxon>
    </lineage>
</organism>
<reference evidence="1 2" key="2">
    <citation type="journal article" date="2019" name="G3 (Bethesda)">
        <title>Hybrid Assembly of the Genome of the Entomopathogenic Nematode Steinernema carpocapsae Identifies the X-Chromosome.</title>
        <authorList>
            <person name="Serra L."/>
            <person name="Macchietto M."/>
            <person name="Macias-Munoz A."/>
            <person name="McGill C.J."/>
            <person name="Rodriguez I.M."/>
            <person name="Rodriguez B."/>
            <person name="Murad R."/>
            <person name="Mortazavi A."/>
        </authorList>
    </citation>
    <scope>NUCLEOTIDE SEQUENCE [LARGE SCALE GENOMIC DNA]</scope>
    <source>
        <strain evidence="1 2">ALL</strain>
    </source>
</reference>
<gene>
    <name evidence="1" type="ORF">L596_004321</name>
</gene>
<keyword evidence="2" id="KW-1185">Reference proteome</keyword>
<name>A0A4U8UX23_STECR</name>
<sequence length="86" mass="9868">MDPWIAHLDPGERHGSIVARRRIQCIRKVRTRMSLAVDPNFWMYCRIPNPSDPSIQVSGSKSTMTSVLSGQVLVRYKAIYCQKTNF</sequence>
<protein>
    <submittedName>
        <fullName evidence="1">Uncharacterized protein</fullName>
    </submittedName>
</protein>
<evidence type="ECO:0000313" key="1">
    <source>
        <dbReference type="EMBL" id="TMS37379.1"/>
    </source>
</evidence>